<dbReference type="InterPro" id="IPR000524">
    <property type="entry name" value="Tscrpt_reg_HTH_GntR"/>
</dbReference>
<dbReference type="SUPFAM" id="SSF46785">
    <property type="entry name" value="Winged helix' DNA-binding domain"/>
    <property type="match status" value="1"/>
</dbReference>
<dbReference type="Pfam" id="PF00392">
    <property type="entry name" value="GntR"/>
    <property type="match status" value="1"/>
</dbReference>
<evidence type="ECO:0000313" key="5">
    <source>
        <dbReference type="EMBL" id="MDY0394983.1"/>
    </source>
</evidence>
<dbReference type="PANTHER" id="PTHR43537">
    <property type="entry name" value="TRANSCRIPTIONAL REGULATOR, GNTR FAMILY"/>
    <property type="match status" value="1"/>
</dbReference>
<dbReference type="InterPro" id="IPR011711">
    <property type="entry name" value="GntR_C"/>
</dbReference>
<dbReference type="SMART" id="SM00895">
    <property type="entry name" value="FCD"/>
    <property type="match status" value="1"/>
</dbReference>
<dbReference type="InterPro" id="IPR008920">
    <property type="entry name" value="TF_FadR/GntR_C"/>
</dbReference>
<evidence type="ECO:0000313" key="6">
    <source>
        <dbReference type="Proteomes" id="UP001281447"/>
    </source>
</evidence>
<dbReference type="RefSeq" id="WP_390355716.1">
    <property type="nucleotide sequence ID" value="NZ_JBHUIZ010000012.1"/>
</dbReference>
<dbReference type="PANTHER" id="PTHR43537:SF5">
    <property type="entry name" value="UXU OPERON TRANSCRIPTIONAL REGULATOR"/>
    <property type="match status" value="1"/>
</dbReference>
<evidence type="ECO:0000256" key="1">
    <source>
        <dbReference type="ARBA" id="ARBA00023015"/>
    </source>
</evidence>
<dbReference type="Gene3D" id="1.10.10.10">
    <property type="entry name" value="Winged helix-like DNA-binding domain superfamily/Winged helix DNA-binding domain"/>
    <property type="match status" value="1"/>
</dbReference>
<dbReference type="Proteomes" id="UP001281447">
    <property type="component" value="Unassembled WGS sequence"/>
</dbReference>
<evidence type="ECO:0000259" key="4">
    <source>
        <dbReference type="PROSITE" id="PS50949"/>
    </source>
</evidence>
<evidence type="ECO:0000256" key="3">
    <source>
        <dbReference type="ARBA" id="ARBA00023163"/>
    </source>
</evidence>
<dbReference type="PROSITE" id="PS50949">
    <property type="entry name" value="HTH_GNTR"/>
    <property type="match status" value="1"/>
</dbReference>
<keyword evidence="2" id="KW-0238">DNA-binding</keyword>
<reference evidence="5 6" key="1">
    <citation type="submission" date="2023-10" db="EMBL/GenBank/DDBJ databases">
        <title>Virgibacillus halophilus 5B73C genome.</title>
        <authorList>
            <person name="Miliotis G."/>
            <person name="Sengupta P."/>
            <person name="Hameed A."/>
            <person name="Chuvochina M."/>
            <person name="Mcdonagh F."/>
            <person name="Simpson A.C."/>
            <person name="Singh N.K."/>
            <person name="Rekha P.D."/>
            <person name="Raman K."/>
            <person name="Hugenholtz P."/>
            <person name="Venkateswaran K."/>
        </authorList>
    </citation>
    <scope>NUCLEOTIDE SEQUENCE [LARGE SCALE GENOMIC DNA]</scope>
    <source>
        <strain evidence="5 6">5B73C</strain>
    </source>
</reference>
<proteinExistence type="predicted"/>
<gene>
    <name evidence="5" type="ORF">RWE15_11765</name>
</gene>
<dbReference type="Gene3D" id="1.20.120.530">
    <property type="entry name" value="GntR ligand-binding domain-like"/>
    <property type="match status" value="1"/>
</dbReference>
<dbReference type="SUPFAM" id="SSF48008">
    <property type="entry name" value="GntR ligand-binding domain-like"/>
    <property type="match status" value="1"/>
</dbReference>
<organism evidence="5 6">
    <name type="scientific">Tigheibacillus halophilus</name>
    <dbReference type="NCBI Taxonomy" id="361280"/>
    <lineage>
        <taxon>Bacteria</taxon>
        <taxon>Bacillati</taxon>
        <taxon>Bacillota</taxon>
        <taxon>Bacilli</taxon>
        <taxon>Bacillales</taxon>
        <taxon>Bacillaceae</taxon>
        <taxon>Tigheibacillus</taxon>
    </lineage>
</organism>
<dbReference type="Pfam" id="PF07729">
    <property type="entry name" value="FCD"/>
    <property type="match status" value="1"/>
</dbReference>
<protein>
    <submittedName>
        <fullName evidence="5">GntR family transcriptional regulator</fullName>
    </submittedName>
</protein>
<feature type="domain" description="HTH gntR-type" evidence="4">
    <location>
        <begin position="1"/>
        <end position="66"/>
    </location>
</feature>
<accession>A0ABU5C6Q3</accession>
<keyword evidence="1" id="KW-0805">Transcription regulation</keyword>
<dbReference type="InterPro" id="IPR036390">
    <property type="entry name" value="WH_DNA-bd_sf"/>
</dbReference>
<dbReference type="CDD" id="cd07377">
    <property type="entry name" value="WHTH_GntR"/>
    <property type="match status" value="1"/>
</dbReference>
<comment type="caution">
    <text evidence="5">The sequence shown here is derived from an EMBL/GenBank/DDBJ whole genome shotgun (WGS) entry which is preliminary data.</text>
</comment>
<sequence>MKALIYHHLKDAILSRQLPPGKQLVENEISTMLQVSRTPIRSAINLLAEEGLVDIKPNKGAFVTNPTREEIVQAYDLRKRLEIMAASMAVRHLNANDFITMEECIQMEKEAIFSRNIKGYLQANQDFHMVYTKKCGNPFLIDFIEKLINQTAIYLILFDMVFDKESSARPYGYKEHWEIMEFFRERKLEKIISSLERHFDHAVESLQIQHEYKDLKGIFQ</sequence>
<keyword evidence="6" id="KW-1185">Reference proteome</keyword>
<name>A0ABU5C6Q3_9BACI</name>
<dbReference type="InterPro" id="IPR036388">
    <property type="entry name" value="WH-like_DNA-bd_sf"/>
</dbReference>
<evidence type="ECO:0000256" key="2">
    <source>
        <dbReference type="ARBA" id="ARBA00023125"/>
    </source>
</evidence>
<keyword evidence="3" id="KW-0804">Transcription</keyword>
<dbReference type="SMART" id="SM00345">
    <property type="entry name" value="HTH_GNTR"/>
    <property type="match status" value="1"/>
</dbReference>
<dbReference type="EMBL" id="JAWDIP010000003">
    <property type="protein sequence ID" value="MDY0394983.1"/>
    <property type="molecule type" value="Genomic_DNA"/>
</dbReference>